<evidence type="ECO:0000313" key="2">
    <source>
        <dbReference type="EnsemblPlants" id="Bo9g140910.1"/>
    </source>
</evidence>
<accession>A0A0D3ECX6</accession>
<feature type="compositionally biased region" description="Polar residues" evidence="1">
    <location>
        <begin position="362"/>
        <end position="375"/>
    </location>
</feature>
<dbReference type="HOGENOM" id="CLU_544418_0_0_1"/>
<feature type="region of interest" description="Disordered" evidence="1">
    <location>
        <begin position="362"/>
        <end position="405"/>
    </location>
</feature>
<feature type="compositionally biased region" description="Polar residues" evidence="1">
    <location>
        <begin position="154"/>
        <end position="167"/>
    </location>
</feature>
<dbReference type="PANTHER" id="PTHR21732">
    <property type="entry name" value="MYB/SANT-LIKE DNA-BINDING DOMAIN-CONTAINING PROTEIN 4"/>
    <property type="match status" value="1"/>
</dbReference>
<feature type="region of interest" description="Disordered" evidence="1">
    <location>
        <begin position="463"/>
        <end position="501"/>
    </location>
</feature>
<feature type="region of interest" description="Disordered" evidence="1">
    <location>
        <begin position="134"/>
        <end position="168"/>
    </location>
</feature>
<keyword evidence="3" id="KW-1185">Reference proteome</keyword>
<feature type="region of interest" description="Disordered" evidence="1">
    <location>
        <begin position="1"/>
        <end position="23"/>
    </location>
</feature>
<protein>
    <submittedName>
        <fullName evidence="2">Uncharacterized protein</fullName>
    </submittedName>
</protein>
<dbReference type="Proteomes" id="UP000032141">
    <property type="component" value="Chromosome C9"/>
</dbReference>
<feature type="compositionally biased region" description="Basic and acidic residues" evidence="1">
    <location>
        <begin position="273"/>
        <end position="287"/>
    </location>
</feature>
<dbReference type="EnsemblPlants" id="Bo9g140910.1">
    <property type="protein sequence ID" value="Bo9g140910.1"/>
    <property type="gene ID" value="Bo9g140910"/>
</dbReference>
<sequence>MKIDFGGVRQPNRSNEPTRTSDDLALPVPSTCKYYWKKASANLIYAIPLNHYKKTALAPTTLRILDAYVIHKSRDLRACLSGVLSESRGDVPRFVDQSIGANQNGDQTVQNSSAEVRLPSRTAQDDRAVYRLDPLTSGMKLRPSPRPEDRSDRTSTLPSQPSRQARVNSRARLDLDHARLDVHHARLNEDHARLDLDHARLDVHHARLNEDHARLDLDHARLDVHHARLNEDHARLDLDHARLDVHHARLNEDHARLDLDHARLDKQRKRQNRSNDEKWVRSGDRPFTKAKRSNRVVLDQNELQTYASLEKMLHKAIHAIRQLKKKGNTNTSSAPKQQYLRTNLFEEEGNDVPRFVHQSIGANQNGDQTVQNSSAELRPSPRPEDRSYRTSMRPSQPSRQARVNSRARLDLDHARLDVDHARLDEDHASLDLDHARLDVDHARLNEDHARLDLDHARLDLGGEETEDRHAFSSGGPSGQSRKRPYRYPVHPSGSDEPGHLD</sequence>
<reference evidence="2 3" key="1">
    <citation type="journal article" date="2014" name="Genome Biol.">
        <title>Transcriptome and methylome profiling reveals relics of genome dominance in the mesopolyploid Brassica oleracea.</title>
        <authorList>
            <person name="Parkin I.A."/>
            <person name="Koh C."/>
            <person name="Tang H."/>
            <person name="Robinson S.J."/>
            <person name="Kagale S."/>
            <person name="Clarke W.E."/>
            <person name="Town C.D."/>
            <person name="Nixon J."/>
            <person name="Krishnakumar V."/>
            <person name="Bidwell S.L."/>
            <person name="Denoeud F."/>
            <person name="Belcram H."/>
            <person name="Links M.G."/>
            <person name="Just J."/>
            <person name="Clarke C."/>
            <person name="Bender T."/>
            <person name="Huebert T."/>
            <person name="Mason A.S."/>
            <person name="Pires J.C."/>
            <person name="Barker G."/>
            <person name="Moore J."/>
            <person name="Walley P.G."/>
            <person name="Manoli S."/>
            <person name="Batley J."/>
            <person name="Edwards D."/>
            <person name="Nelson M.N."/>
            <person name="Wang X."/>
            <person name="Paterson A.H."/>
            <person name="King G."/>
            <person name="Bancroft I."/>
            <person name="Chalhoub B."/>
            <person name="Sharpe A.G."/>
        </authorList>
    </citation>
    <scope>NUCLEOTIDE SEQUENCE</scope>
    <source>
        <strain evidence="2 3">cv. TO1000</strain>
    </source>
</reference>
<feature type="compositionally biased region" description="Polar residues" evidence="1">
    <location>
        <begin position="389"/>
        <end position="403"/>
    </location>
</feature>
<feature type="region of interest" description="Disordered" evidence="1">
    <location>
        <begin position="261"/>
        <end position="287"/>
    </location>
</feature>
<proteinExistence type="predicted"/>
<feature type="compositionally biased region" description="Basic and acidic residues" evidence="1">
    <location>
        <begin position="379"/>
        <end position="388"/>
    </location>
</feature>
<dbReference type="eggNOG" id="ENOG502RYNN">
    <property type="taxonomic scope" value="Eukaryota"/>
</dbReference>
<dbReference type="Gramene" id="Bo9g140910.1">
    <property type="protein sequence ID" value="Bo9g140910.1"/>
    <property type="gene ID" value="Bo9g140910"/>
</dbReference>
<evidence type="ECO:0000313" key="3">
    <source>
        <dbReference type="Proteomes" id="UP000032141"/>
    </source>
</evidence>
<evidence type="ECO:0000256" key="1">
    <source>
        <dbReference type="SAM" id="MobiDB-lite"/>
    </source>
</evidence>
<reference evidence="2" key="2">
    <citation type="submission" date="2015-03" db="UniProtKB">
        <authorList>
            <consortium name="EnsemblPlants"/>
        </authorList>
    </citation>
    <scope>IDENTIFICATION</scope>
</reference>
<dbReference type="Gene3D" id="1.20.5.170">
    <property type="match status" value="3"/>
</dbReference>
<dbReference type="PANTHER" id="PTHR21732:SF0">
    <property type="entry name" value="MYB_SANT-LIKE DNA-BINDING DOMAIN-CONTAINING PROTEIN 4"/>
    <property type="match status" value="1"/>
</dbReference>
<name>A0A0D3ECX6_BRAOL</name>
<organism evidence="2 3">
    <name type="scientific">Brassica oleracea var. oleracea</name>
    <dbReference type="NCBI Taxonomy" id="109376"/>
    <lineage>
        <taxon>Eukaryota</taxon>
        <taxon>Viridiplantae</taxon>
        <taxon>Streptophyta</taxon>
        <taxon>Embryophyta</taxon>
        <taxon>Tracheophyta</taxon>
        <taxon>Spermatophyta</taxon>
        <taxon>Magnoliopsida</taxon>
        <taxon>eudicotyledons</taxon>
        <taxon>Gunneridae</taxon>
        <taxon>Pentapetalae</taxon>
        <taxon>rosids</taxon>
        <taxon>malvids</taxon>
        <taxon>Brassicales</taxon>
        <taxon>Brassicaceae</taxon>
        <taxon>Brassiceae</taxon>
        <taxon>Brassica</taxon>
    </lineage>
</organism>
<dbReference type="AlphaFoldDB" id="A0A0D3ECX6"/>
<dbReference type="InterPro" id="IPR026162">
    <property type="entry name" value="MSANTD4"/>
</dbReference>